<feature type="region of interest" description="Disordered" evidence="5">
    <location>
        <begin position="303"/>
        <end position="339"/>
    </location>
</feature>
<dbReference type="PROSITE" id="PS50089">
    <property type="entry name" value="ZF_RING_2"/>
    <property type="match status" value="1"/>
</dbReference>
<keyword evidence="3" id="KW-0862">Zinc</keyword>
<feature type="compositionally biased region" description="Polar residues" evidence="5">
    <location>
        <begin position="320"/>
        <end position="335"/>
    </location>
</feature>
<dbReference type="GO" id="GO:0012505">
    <property type="term" value="C:endomembrane system"/>
    <property type="evidence" value="ECO:0007669"/>
    <property type="project" value="TreeGrafter"/>
</dbReference>
<dbReference type="OrthoDB" id="8062037at2759"/>
<keyword evidence="2 4" id="KW-0863">Zinc-finger</keyword>
<feature type="region of interest" description="Disordered" evidence="5">
    <location>
        <begin position="411"/>
        <end position="431"/>
    </location>
</feature>
<accession>A0A1E3QN85</accession>
<dbReference type="InterPro" id="IPR050731">
    <property type="entry name" value="HRD1_E3_ubiq-ligases"/>
</dbReference>
<reference evidence="8" key="1">
    <citation type="submission" date="2016-05" db="EMBL/GenBank/DDBJ databases">
        <title>Comparative genomics of biotechnologically important yeasts.</title>
        <authorList>
            <consortium name="DOE Joint Genome Institute"/>
            <person name="Riley R."/>
            <person name="Haridas S."/>
            <person name="Wolfe K.H."/>
            <person name="Lopes M.R."/>
            <person name="Hittinger C.T."/>
            <person name="Goker M."/>
            <person name="Salamov A."/>
            <person name="Wisecaver J."/>
            <person name="Long T.M."/>
            <person name="Aerts A.L."/>
            <person name="Barry K."/>
            <person name="Choi C."/>
            <person name="Clum A."/>
            <person name="Coughlan A.Y."/>
            <person name="Deshpande S."/>
            <person name="Douglass A.P."/>
            <person name="Hanson S.J."/>
            <person name="Klenk H.-P."/>
            <person name="Labutti K."/>
            <person name="Lapidus A."/>
            <person name="Lindquist E."/>
            <person name="Lipzen A."/>
            <person name="Meier-Kolthoff J.P."/>
            <person name="Ohm R.A."/>
            <person name="Otillar R.P."/>
            <person name="Pangilinan J."/>
            <person name="Peng Y."/>
            <person name="Rokas A."/>
            <person name="Rosa C.A."/>
            <person name="Scheuner C."/>
            <person name="Sibirny A.A."/>
            <person name="Slot J.C."/>
            <person name="Stielow J.B."/>
            <person name="Sun H."/>
            <person name="Kurtzman C.P."/>
            <person name="Blackwell M."/>
            <person name="Grigoriev I.V."/>
            <person name="Jeffries T.W."/>
        </authorList>
    </citation>
    <scope>NUCLEOTIDE SEQUENCE [LARGE SCALE GENOMIC DNA]</scope>
    <source>
        <strain evidence="8">NRRL Y-12698</strain>
    </source>
</reference>
<dbReference type="GO" id="GO:0044695">
    <property type="term" value="C:Dsc E3 ubiquitin ligase complex"/>
    <property type="evidence" value="ECO:0007669"/>
    <property type="project" value="TreeGrafter"/>
</dbReference>
<gene>
    <name evidence="7" type="ORF">BABINDRAFT_149167</name>
</gene>
<evidence type="ECO:0000313" key="7">
    <source>
        <dbReference type="EMBL" id="ODQ79169.1"/>
    </source>
</evidence>
<dbReference type="GO" id="GO:0061630">
    <property type="term" value="F:ubiquitin protein ligase activity"/>
    <property type="evidence" value="ECO:0007669"/>
    <property type="project" value="TreeGrafter"/>
</dbReference>
<evidence type="ECO:0000256" key="4">
    <source>
        <dbReference type="PROSITE-ProRule" id="PRU00175"/>
    </source>
</evidence>
<dbReference type="Gene3D" id="3.30.40.10">
    <property type="entry name" value="Zinc/RING finger domain, C3HC4 (zinc finger)"/>
    <property type="match status" value="1"/>
</dbReference>
<feature type="compositionally biased region" description="Polar residues" evidence="5">
    <location>
        <begin position="422"/>
        <end position="431"/>
    </location>
</feature>
<dbReference type="EMBL" id="KV454433">
    <property type="protein sequence ID" value="ODQ79169.1"/>
    <property type="molecule type" value="Genomic_DNA"/>
</dbReference>
<keyword evidence="8" id="KW-1185">Reference proteome</keyword>
<name>A0A1E3QN85_9ASCO</name>
<dbReference type="GO" id="GO:0043161">
    <property type="term" value="P:proteasome-mediated ubiquitin-dependent protein catabolic process"/>
    <property type="evidence" value="ECO:0007669"/>
    <property type="project" value="TreeGrafter"/>
</dbReference>
<dbReference type="Proteomes" id="UP000094336">
    <property type="component" value="Unassembled WGS sequence"/>
</dbReference>
<dbReference type="GO" id="GO:0008270">
    <property type="term" value="F:zinc ion binding"/>
    <property type="evidence" value="ECO:0007669"/>
    <property type="project" value="UniProtKB-KW"/>
</dbReference>
<feature type="region of interest" description="Disordered" evidence="5">
    <location>
        <begin position="114"/>
        <end position="136"/>
    </location>
</feature>
<dbReference type="SMART" id="SM01197">
    <property type="entry name" value="FANCL_C"/>
    <property type="match status" value="1"/>
</dbReference>
<organism evidence="7 8">
    <name type="scientific">Babjeviella inositovora NRRL Y-12698</name>
    <dbReference type="NCBI Taxonomy" id="984486"/>
    <lineage>
        <taxon>Eukaryota</taxon>
        <taxon>Fungi</taxon>
        <taxon>Dikarya</taxon>
        <taxon>Ascomycota</taxon>
        <taxon>Saccharomycotina</taxon>
        <taxon>Pichiomycetes</taxon>
        <taxon>Serinales incertae sedis</taxon>
        <taxon>Babjeviella</taxon>
    </lineage>
</organism>
<evidence type="ECO:0000313" key="8">
    <source>
        <dbReference type="Proteomes" id="UP000094336"/>
    </source>
</evidence>
<sequence>MGSDSSEEARRIIVTVNYIVGENVGLNDGRRGQLVLSVPDVPASQNVQELITFATSVALRAFVTREPPKKGGCTTEEFLQLTVLDQEQLSEEQSLPCSICFEDYEFPTTKKRDLETAEGGGRTKRRKTNNGMPVNTAVSETPVETATGVEKPAKELLSESTIAFEHEPVQLECSHLFGRSCLSEWLKANTTCPLCRHQVVKSSEASAVPVIPPIFVVLPNLSEYYRDVLTQRGGQPNLLVLNGNHQLTRDNIRRLTGLGYLIAVRDDDGSVIRAHLGDVEGTEGNNSDIRSRLFRWSELSRLGRPGTNSSEADRTVDLSVPNTQGTPASAESTAPPSRLGLPRVRQFFDRLIGDIMGGPQRGVGLPGRRLDMLFPGESPTGIPTRPFDMLLPMGVASRRTADGVHTFGFRGENYDEMPRQESAGSLNGNDG</sequence>
<evidence type="ECO:0000256" key="1">
    <source>
        <dbReference type="ARBA" id="ARBA00022723"/>
    </source>
</evidence>
<keyword evidence="1" id="KW-0479">Metal-binding</keyword>
<dbReference type="GeneID" id="30145063"/>
<dbReference type="STRING" id="984486.A0A1E3QN85"/>
<dbReference type="PANTHER" id="PTHR22763:SF162">
    <property type="entry name" value="TRANSMEMBRANE E3 UBIQUITIN-PROTEIN LIGASE 1"/>
    <property type="match status" value="1"/>
</dbReference>
<proteinExistence type="predicted"/>
<dbReference type="Pfam" id="PF13639">
    <property type="entry name" value="zf-RING_2"/>
    <property type="match status" value="1"/>
</dbReference>
<evidence type="ECO:0000256" key="3">
    <source>
        <dbReference type="ARBA" id="ARBA00022833"/>
    </source>
</evidence>
<dbReference type="SMART" id="SM00184">
    <property type="entry name" value="RING"/>
    <property type="match status" value="1"/>
</dbReference>
<dbReference type="PANTHER" id="PTHR22763">
    <property type="entry name" value="RING ZINC FINGER PROTEIN"/>
    <property type="match status" value="1"/>
</dbReference>
<evidence type="ECO:0000256" key="2">
    <source>
        <dbReference type="ARBA" id="ARBA00022771"/>
    </source>
</evidence>
<dbReference type="InterPro" id="IPR001841">
    <property type="entry name" value="Znf_RING"/>
</dbReference>
<dbReference type="RefSeq" id="XP_018984497.1">
    <property type="nucleotide sequence ID" value="XM_019127210.1"/>
</dbReference>
<dbReference type="InterPro" id="IPR013083">
    <property type="entry name" value="Znf_RING/FYVE/PHD"/>
</dbReference>
<dbReference type="AlphaFoldDB" id="A0A1E3QN85"/>
<evidence type="ECO:0000256" key="5">
    <source>
        <dbReference type="SAM" id="MobiDB-lite"/>
    </source>
</evidence>
<feature type="domain" description="RING-type" evidence="6">
    <location>
        <begin position="97"/>
        <end position="196"/>
    </location>
</feature>
<evidence type="ECO:0000259" key="6">
    <source>
        <dbReference type="PROSITE" id="PS50089"/>
    </source>
</evidence>
<dbReference type="SUPFAM" id="SSF57850">
    <property type="entry name" value="RING/U-box"/>
    <property type="match status" value="1"/>
</dbReference>
<protein>
    <recommendedName>
        <fullName evidence="6">RING-type domain-containing protein</fullName>
    </recommendedName>
</protein>